<keyword evidence="2" id="KW-1185">Reference proteome</keyword>
<reference evidence="1 2" key="1">
    <citation type="journal article" date="2014" name="Environ. Microbiol.">
        <title>Halorhabdus tiamatea: proteogenomics and glycosidase activity measurements identify the first cultivated euryarchaeon from a deep-sea anoxic brine lake as potential polysaccharide degrader.</title>
        <authorList>
            <person name="Werner J."/>
            <person name="Ferrer M."/>
            <person name="Michel G."/>
            <person name="Mann A.J."/>
            <person name="Huang S."/>
            <person name="Juarez S."/>
            <person name="Ciordia S."/>
            <person name="Albar J.P."/>
            <person name="Alcaide M."/>
            <person name="La Cono V."/>
            <person name="Yakimov M.M."/>
            <person name="Antunes A."/>
            <person name="Taborda M."/>
            <person name="Da Costa M.S."/>
            <person name="Amann R.I."/>
            <person name="Gloeckner F.O."/>
            <person name="Golyshina O.V."/>
            <person name="Golyshin P.N."/>
            <person name="Teeling H."/>
        </authorList>
    </citation>
    <scope>NUCLEOTIDE SEQUENCE [LARGE SCALE GENOMIC DNA]</scope>
    <source>
        <strain evidence="2">SARL4B</strain>
    </source>
</reference>
<dbReference type="Proteomes" id="UP000015381">
    <property type="component" value="Chromosome I"/>
</dbReference>
<name>S6CS33_9EURY</name>
<dbReference type="HOGENOM" id="CLU_3322867_0_0_2"/>
<evidence type="ECO:0000313" key="2">
    <source>
        <dbReference type="Proteomes" id="UP000015381"/>
    </source>
</evidence>
<sequence>MGVDPLSALGTQAAVMIGTVVALCGGYDLADQFDLFDE</sequence>
<proteinExistence type="predicted"/>
<dbReference type="KEGG" id="hti:HTIA_0088"/>
<evidence type="ECO:0000313" key="1">
    <source>
        <dbReference type="EMBL" id="CCQ32239.1"/>
    </source>
</evidence>
<dbReference type="EMBL" id="HF571520">
    <property type="protein sequence ID" value="CCQ32239.1"/>
    <property type="molecule type" value="Genomic_DNA"/>
</dbReference>
<gene>
    <name evidence="1" type="ORF">HTIA_0088</name>
</gene>
<protein>
    <submittedName>
        <fullName evidence="1">Uncharacterized protein</fullName>
    </submittedName>
</protein>
<organism evidence="1 2">
    <name type="scientific">Halorhabdus tiamatea SARL4B</name>
    <dbReference type="NCBI Taxonomy" id="1033806"/>
    <lineage>
        <taxon>Archaea</taxon>
        <taxon>Methanobacteriati</taxon>
        <taxon>Methanobacteriota</taxon>
        <taxon>Stenosarchaea group</taxon>
        <taxon>Halobacteria</taxon>
        <taxon>Halobacteriales</taxon>
        <taxon>Haloarculaceae</taxon>
        <taxon>Halorhabdus</taxon>
    </lineage>
</organism>
<dbReference type="AlphaFoldDB" id="S6CS33"/>
<accession>S6CS33</accession>